<organism evidence="1 2">
    <name type="scientific">Clostridium felsineum</name>
    <dbReference type="NCBI Taxonomy" id="36839"/>
    <lineage>
        <taxon>Bacteria</taxon>
        <taxon>Bacillati</taxon>
        <taxon>Bacillota</taxon>
        <taxon>Clostridia</taxon>
        <taxon>Eubacteriales</taxon>
        <taxon>Clostridiaceae</taxon>
        <taxon>Clostridium</taxon>
    </lineage>
</organism>
<sequence length="373" mass="42789">MEIKDYTKKIISALPYWFEIRKHPEKAIGAKFLEVFGIELQEVFDILDYAYKQTRIDTADMDFTNIVYKTVLPYNVNSNNVTCVRSKDTVLAKVDSIGKFFGINSNDLSYPELYENNVYFIDDSKNILYVKHNYDALKSNEAGFIQVLCTDKSYTLPLSIYKVWNFFDEFGLLLDCPRLYGETNAEYKMRILDVFKNPAGSNKEGLMNAIARELNMRKEIIWQDARVDLIIEDPMVNLSSIKIDGIKYNENQVYITDENTVLIPGIDSNKGTQKTVSYVSGIEMHSIHNKSDYKMQNELFNSDNSSTDLLKYYVNLIETSCPIMWDEFRWDEAYFDISDKNVGGLGCIPTLCDGSIEGFAGKTLVKGELDINV</sequence>
<name>A0A1S8L1V1_9CLOT</name>
<gene>
    <name evidence="1" type="ORF">CROST_046940</name>
</gene>
<keyword evidence="1" id="KW-0614">Plasmid</keyword>
<evidence type="ECO:0000313" key="1">
    <source>
        <dbReference type="EMBL" id="URZ13916.1"/>
    </source>
</evidence>
<dbReference type="KEGG" id="crw:CROST_046940"/>
<dbReference type="STRING" id="84029.CROST_31810"/>
<keyword evidence="2" id="KW-1185">Reference proteome</keyword>
<reference evidence="1 2" key="1">
    <citation type="submission" date="2022-04" db="EMBL/GenBank/DDBJ databases">
        <title>Genome sequence of C. roseum typestrain.</title>
        <authorList>
            <person name="Poehlein A."/>
            <person name="Schoch T."/>
            <person name="Duerre P."/>
            <person name="Daniel R."/>
        </authorList>
    </citation>
    <scope>NUCLEOTIDE SEQUENCE [LARGE SCALE GENOMIC DNA]</scope>
    <source>
        <strain evidence="1 2">DSM 7320</strain>
        <plasmid evidence="1 2">p330</plasmid>
    </source>
</reference>
<proteinExistence type="predicted"/>
<dbReference type="Proteomes" id="UP000190951">
    <property type="component" value="Plasmid p330"/>
</dbReference>
<geneLocation type="plasmid" evidence="1 2">
    <name>p330</name>
</geneLocation>
<dbReference type="EMBL" id="CP096984">
    <property type="protein sequence ID" value="URZ13916.1"/>
    <property type="molecule type" value="Genomic_DNA"/>
</dbReference>
<evidence type="ECO:0000313" key="2">
    <source>
        <dbReference type="Proteomes" id="UP000190951"/>
    </source>
</evidence>
<accession>A0A1S8L1V1</accession>
<dbReference type="RefSeq" id="WP_077832547.1">
    <property type="nucleotide sequence ID" value="NZ_CP096984.1"/>
</dbReference>
<protein>
    <submittedName>
        <fullName evidence="1">Uncharacterized protein</fullName>
    </submittedName>
</protein>
<dbReference type="AlphaFoldDB" id="A0A1S8L1V1"/>